<name>A0AAE0GJE9_9CHLO</name>
<evidence type="ECO:0000313" key="1">
    <source>
        <dbReference type="EMBL" id="KAK3279159.1"/>
    </source>
</evidence>
<keyword evidence="2" id="KW-1185">Reference proteome</keyword>
<organism evidence="1 2">
    <name type="scientific">Cymbomonas tetramitiformis</name>
    <dbReference type="NCBI Taxonomy" id="36881"/>
    <lineage>
        <taxon>Eukaryota</taxon>
        <taxon>Viridiplantae</taxon>
        <taxon>Chlorophyta</taxon>
        <taxon>Pyramimonadophyceae</taxon>
        <taxon>Pyramimonadales</taxon>
        <taxon>Pyramimonadaceae</taxon>
        <taxon>Cymbomonas</taxon>
    </lineage>
</organism>
<protein>
    <submittedName>
        <fullName evidence="1">Translocase of outer mitochondrial membrane</fullName>
    </submittedName>
</protein>
<feature type="non-terminal residue" evidence="1">
    <location>
        <position position="1"/>
    </location>
</feature>
<dbReference type="AlphaFoldDB" id="A0AAE0GJE9"/>
<dbReference type="Proteomes" id="UP001190700">
    <property type="component" value="Unassembled WGS sequence"/>
</dbReference>
<accession>A0AAE0GJE9</accession>
<gene>
    <name evidence="1" type="ORF">CYMTET_12942</name>
</gene>
<comment type="caution">
    <text evidence="1">The sequence shown here is derived from an EMBL/GenBank/DDBJ whole genome shotgun (WGS) entry which is preliminary data.</text>
</comment>
<sequence>VEWVDLATEILKWQDDRGVAVSMSEWERHAGSKHKKWRHSIRVVPSLPASTKHSDAMMTLGEWLQAHE</sequence>
<reference evidence="1 2" key="1">
    <citation type="journal article" date="2015" name="Genome Biol. Evol.">
        <title>Comparative Genomics of a Bacterivorous Green Alga Reveals Evolutionary Causalities and Consequences of Phago-Mixotrophic Mode of Nutrition.</title>
        <authorList>
            <person name="Burns J.A."/>
            <person name="Paasch A."/>
            <person name="Narechania A."/>
            <person name="Kim E."/>
        </authorList>
    </citation>
    <scope>NUCLEOTIDE SEQUENCE [LARGE SCALE GENOMIC DNA]</scope>
    <source>
        <strain evidence="1 2">PLY_AMNH</strain>
    </source>
</reference>
<evidence type="ECO:0000313" key="2">
    <source>
        <dbReference type="Proteomes" id="UP001190700"/>
    </source>
</evidence>
<proteinExistence type="predicted"/>
<dbReference type="EMBL" id="LGRX02005103">
    <property type="protein sequence ID" value="KAK3279159.1"/>
    <property type="molecule type" value="Genomic_DNA"/>
</dbReference>